<dbReference type="AlphaFoldDB" id="A0A1G7DC47"/>
<dbReference type="PANTHER" id="PTHR35342:SF5">
    <property type="entry name" value="TRICARBOXYLIC TRANSPORT PROTEIN"/>
    <property type="match status" value="1"/>
</dbReference>
<keyword evidence="1" id="KW-0812">Transmembrane</keyword>
<dbReference type="InterPro" id="IPR002823">
    <property type="entry name" value="DUF112_TM"/>
</dbReference>
<feature type="transmembrane region" description="Helical" evidence="1">
    <location>
        <begin position="419"/>
        <end position="445"/>
    </location>
</feature>
<evidence type="ECO:0000313" key="3">
    <source>
        <dbReference type="EMBL" id="SDE49184.1"/>
    </source>
</evidence>
<feature type="transmembrane region" description="Helical" evidence="1">
    <location>
        <begin position="167"/>
        <end position="185"/>
    </location>
</feature>
<dbReference type="Pfam" id="PF01970">
    <property type="entry name" value="TctA"/>
    <property type="match status" value="1"/>
</dbReference>
<reference evidence="3 4" key="1">
    <citation type="submission" date="2016-10" db="EMBL/GenBank/DDBJ databases">
        <authorList>
            <person name="de Groot N.N."/>
        </authorList>
    </citation>
    <scope>NUCLEOTIDE SEQUENCE [LARGE SCALE GENOMIC DNA]</scope>
    <source>
        <strain evidence="3 4">ATCC 700224</strain>
    </source>
</reference>
<feature type="transmembrane region" description="Helical" evidence="1">
    <location>
        <begin position="105"/>
        <end position="132"/>
    </location>
</feature>
<protein>
    <submittedName>
        <fullName evidence="3">Putative tricarboxylic transport membrane protein</fullName>
    </submittedName>
</protein>
<feature type="transmembrane region" description="Helical" evidence="1">
    <location>
        <begin position="391"/>
        <end position="413"/>
    </location>
</feature>
<dbReference type="OrthoDB" id="7232499at2"/>
<organism evidence="3 4">
    <name type="scientific">Rhodospira trueperi</name>
    <dbReference type="NCBI Taxonomy" id="69960"/>
    <lineage>
        <taxon>Bacteria</taxon>
        <taxon>Pseudomonadati</taxon>
        <taxon>Pseudomonadota</taxon>
        <taxon>Alphaproteobacteria</taxon>
        <taxon>Rhodospirillales</taxon>
        <taxon>Rhodospirillaceae</taxon>
        <taxon>Rhodospira</taxon>
    </lineage>
</organism>
<accession>A0A1G7DC47</accession>
<name>A0A1G7DC47_9PROT</name>
<dbReference type="RefSeq" id="WP_092786103.1">
    <property type="nucleotide sequence ID" value="NZ_FNAP01000007.1"/>
</dbReference>
<feature type="transmembrane region" description="Helical" evidence="1">
    <location>
        <begin position="466"/>
        <end position="489"/>
    </location>
</feature>
<keyword evidence="4" id="KW-1185">Reference proteome</keyword>
<gene>
    <name evidence="3" type="ORF">SAMN05421720_107123</name>
</gene>
<dbReference type="Proteomes" id="UP000199412">
    <property type="component" value="Unassembled WGS sequence"/>
</dbReference>
<keyword evidence="1" id="KW-0472">Membrane</keyword>
<feature type="transmembrane region" description="Helical" evidence="1">
    <location>
        <begin position="361"/>
        <end position="384"/>
    </location>
</feature>
<evidence type="ECO:0000256" key="1">
    <source>
        <dbReference type="SAM" id="Phobius"/>
    </source>
</evidence>
<feature type="transmembrane region" description="Helical" evidence="1">
    <location>
        <begin position="192"/>
        <end position="213"/>
    </location>
</feature>
<sequence>MDLLFAALPLVLDPVVVLSMAAGVIAGIVLGALPGLTATLGIAVLLPFTYGMPPIHALALMAGIYNGAMYGGAIPAILVGIPGTPSGVATTFDGVPMARAGQARLALQVALVSSVIGAILSAVALIMVAPLLIRFALQFGPAEYFWVAVFGLVSIAVLMSGDPIKGLASAVIGVLVGLIGIDQISGQERLTFGLDALVGGVNLIILLTGLYAIPPALDLLLDARRRAAAPDSAGAVDARAGPALSLSLTARLVPTWLRSGVLGVIIGIIPGAGGNLASFLSWTQERRWVRHDNRFGEGDPRGVAASECGNNADNAAAMIPALTLGVPGNSVAAMILGGLMIHGLQPGPALFRNNPEVVYGFMWEMLLTAPLMLLIGAMGAGLFARAMRIPPALMAPMILVVTTVGAFAAQNAIEDVWIMWAFGVLGVLLTRSGFPLAPIIIGAILGPMAEANFRRAVLLMNMDETIFVGSPITWALIAMTAAAILVPLVRRWRGRQGTQ</sequence>
<evidence type="ECO:0000259" key="2">
    <source>
        <dbReference type="Pfam" id="PF01970"/>
    </source>
</evidence>
<proteinExistence type="predicted"/>
<evidence type="ECO:0000313" key="4">
    <source>
        <dbReference type="Proteomes" id="UP000199412"/>
    </source>
</evidence>
<feature type="domain" description="DUF112" evidence="2">
    <location>
        <begin position="18"/>
        <end position="441"/>
    </location>
</feature>
<feature type="transmembrane region" description="Helical" evidence="1">
    <location>
        <begin position="321"/>
        <end position="341"/>
    </location>
</feature>
<keyword evidence="1" id="KW-1133">Transmembrane helix</keyword>
<dbReference type="PANTHER" id="PTHR35342">
    <property type="entry name" value="TRICARBOXYLIC TRANSPORT PROTEIN"/>
    <property type="match status" value="1"/>
</dbReference>
<feature type="transmembrane region" description="Helical" evidence="1">
    <location>
        <begin position="57"/>
        <end position="81"/>
    </location>
</feature>
<dbReference type="STRING" id="69960.SAMN05421720_107123"/>
<feature type="transmembrane region" description="Helical" evidence="1">
    <location>
        <begin position="256"/>
        <end position="280"/>
    </location>
</feature>
<dbReference type="EMBL" id="FNAP01000007">
    <property type="protein sequence ID" value="SDE49184.1"/>
    <property type="molecule type" value="Genomic_DNA"/>
</dbReference>